<name>A0A3E3HV43_9FIRM</name>
<reference evidence="2" key="1">
    <citation type="submission" date="2018-08" db="EMBL/GenBank/DDBJ databases">
        <title>A genome reference for cultivated species of the human gut microbiota.</title>
        <authorList>
            <person name="Zou Y."/>
            <person name="Xue W."/>
            <person name="Luo G."/>
        </authorList>
    </citation>
    <scope>NUCLEOTIDE SEQUENCE [LARGE SCALE GENOMIC DNA]</scope>
    <source>
        <strain evidence="2">TF05-5AC</strain>
    </source>
</reference>
<dbReference type="AlphaFoldDB" id="A0A3E3HV43"/>
<keyword evidence="1" id="KW-0812">Transmembrane</keyword>
<comment type="caution">
    <text evidence="2">The sequence shown here is derived from an EMBL/GenBank/DDBJ whole genome shotgun (WGS) entry which is preliminary data.</text>
</comment>
<keyword evidence="3" id="KW-1185">Reference proteome</keyword>
<dbReference type="InterPro" id="IPR015943">
    <property type="entry name" value="WD40/YVTN_repeat-like_dom_sf"/>
</dbReference>
<dbReference type="SUPFAM" id="SSF50969">
    <property type="entry name" value="YVTN repeat-like/Quinoprotein amine dehydrogenase"/>
    <property type="match status" value="1"/>
</dbReference>
<evidence type="ECO:0000313" key="3">
    <source>
        <dbReference type="Proteomes" id="UP000260812"/>
    </source>
</evidence>
<accession>A0A3E3HV43</accession>
<evidence type="ECO:0008006" key="4">
    <source>
        <dbReference type="Google" id="ProtNLM"/>
    </source>
</evidence>
<evidence type="ECO:0000256" key="1">
    <source>
        <dbReference type="SAM" id="Phobius"/>
    </source>
</evidence>
<dbReference type="Proteomes" id="UP000260812">
    <property type="component" value="Unassembled WGS sequence"/>
</dbReference>
<keyword evidence="1" id="KW-1133">Transmembrane helix</keyword>
<keyword evidence="1" id="KW-0472">Membrane</keyword>
<feature type="transmembrane region" description="Helical" evidence="1">
    <location>
        <begin position="7"/>
        <end position="28"/>
    </location>
</feature>
<dbReference type="GeneID" id="97990628"/>
<proteinExistence type="predicted"/>
<dbReference type="InterPro" id="IPR011044">
    <property type="entry name" value="Quino_amine_DH_bsu"/>
</dbReference>
<dbReference type="EMBL" id="QVLV01000039">
    <property type="protein sequence ID" value="RGE55687.1"/>
    <property type="molecule type" value="Genomic_DNA"/>
</dbReference>
<evidence type="ECO:0000313" key="2">
    <source>
        <dbReference type="EMBL" id="RGE55687.1"/>
    </source>
</evidence>
<organism evidence="2 3">
    <name type="scientific">Eisenbergiella massiliensis</name>
    <dbReference type="NCBI Taxonomy" id="1720294"/>
    <lineage>
        <taxon>Bacteria</taxon>
        <taxon>Bacillati</taxon>
        <taxon>Bacillota</taxon>
        <taxon>Clostridia</taxon>
        <taxon>Lachnospirales</taxon>
        <taxon>Lachnospiraceae</taxon>
        <taxon>Eisenbergiella</taxon>
    </lineage>
</organism>
<gene>
    <name evidence="2" type="ORF">DXC51_28180</name>
</gene>
<sequence>MKKKKAHILPVCIIILFIVTAAGVLLYFRNRTQEAFLQLSELSEAAKDEKDIPIPVNPYFDLSVPTYITKLQDTYFLVDCYHDEIIYSDSLDRELNEWEVMTDEINRGHTIASDGVVYLTDDTENNRILVFEKEDGRFIHTQTFSDIGIRPHYIVYDETSGYFYALSSMTGELYVFSREKNSTRMGLKEVRSIEKLNGVYVRSFTIIGKEIYFVSGNSTIIRARLKDLKILEEYPVSPEIAGMVQLTKIEDYYYITISTDVDFNQDYATFIRTKDLNSLASGGYEDIYDNFIGGGTPYYITSFDGHFYLTEHRIPGHSVWQFDVEENEIVNVVPIF</sequence>
<dbReference type="Gene3D" id="2.130.10.10">
    <property type="entry name" value="YVTN repeat-like/Quinoprotein amine dehydrogenase"/>
    <property type="match status" value="1"/>
</dbReference>
<protein>
    <recommendedName>
        <fullName evidence="4">6-bladed beta-propeller</fullName>
    </recommendedName>
</protein>
<dbReference type="RefSeq" id="WP_117545938.1">
    <property type="nucleotide sequence ID" value="NZ_CANNOQ010000254.1"/>
</dbReference>